<dbReference type="Proteomes" id="UP000186110">
    <property type="component" value="Chromosome"/>
</dbReference>
<dbReference type="RefSeq" id="WP_029705730.1">
    <property type="nucleotide sequence ID" value="NZ_CP019239.1"/>
</dbReference>
<name>A0A1P8KAA7_9BURK</name>
<gene>
    <name evidence="1" type="ORF">RS694_10515</name>
</gene>
<evidence type="ECO:0000313" key="1">
    <source>
        <dbReference type="EMBL" id="APW42923.1"/>
    </source>
</evidence>
<dbReference type="STRING" id="1484693.RS694_10515"/>
<protein>
    <submittedName>
        <fullName evidence="1">Uncharacterized protein</fullName>
    </submittedName>
</protein>
<proteinExistence type="predicted"/>
<organism evidence="1 2">
    <name type="scientific">Rhodoferax saidenbachensis</name>
    <dbReference type="NCBI Taxonomy" id="1484693"/>
    <lineage>
        <taxon>Bacteria</taxon>
        <taxon>Pseudomonadati</taxon>
        <taxon>Pseudomonadota</taxon>
        <taxon>Betaproteobacteria</taxon>
        <taxon>Burkholderiales</taxon>
        <taxon>Comamonadaceae</taxon>
        <taxon>Rhodoferax</taxon>
    </lineage>
</organism>
<dbReference type="KEGG" id="rsb:RS694_10515"/>
<sequence>MTEAMHPTQFPGLWKKVLGLPKLSDLDAQTVVLWAQQMGLDVVDAVERDVGLFQTTRAIVLRVEGGAACFPKISHIDDPKWLDTKVKAERLASLWEKMEWFSPLWVPRGKYQALLKETEHCSRDQAVELFGYHFSTVYTLAFQAVCIAQLLPCSRSLAEYAPLAREAYLAFYSGYRASSIAALIPVVEGAMKRISIDSSDLPLPEQIDRVFDRACALAARLHFDGMWVPREYLSIDYLFGQDERVFAFETFKRWMKGSFFQNTDKYDGATWLNRHLFAHGTSSDWQQSANFERLVVALATLGVIESWHDESNQVSLFFPEMTQDSTLLWQQALFRGQMQMALNLNEQEHFQKHGRLVPELPTDGGITLRSAVLSEDCIRDLVRPLREAGWSVEVGEPDERALYMTVVATSGTERLTVMLLYSCGTGNELYRELEKSANVILYRGAPYHQDQYAYGISVHVGPVTGWQPPLAPSRK</sequence>
<accession>A0A1P8KAA7</accession>
<keyword evidence="2" id="KW-1185">Reference proteome</keyword>
<evidence type="ECO:0000313" key="2">
    <source>
        <dbReference type="Proteomes" id="UP000186110"/>
    </source>
</evidence>
<dbReference type="EMBL" id="CP019239">
    <property type="protein sequence ID" value="APW42923.1"/>
    <property type="molecule type" value="Genomic_DNA"/>
</dbReference>
<reference evidence="1 2" key="1">
    <citation type="submission" date="2017-01" db="EMBL/GenBank/DDBJ databases">
        <authorList>
            <person name="Mah S.A."/>
            <person name="Swanson W.J."/>
            <person name="Moy G.W."/>
            <person name="Vacquier V.D."/>
        </authorList>
    </citation>
    <scope>NUCLEOTIDE SEQUENCE [LARGE SCALE GENOMIC DNA]</scope>
    <source>
        <strain evidence="1 2">DSM 22694</strain>
    </source>
</reference>
<dbReference type="AlphaFoldDB" id="A0A1P8KAA7"/>